<dbReference type="GO" id="GO:0015293">
    <property type="term" value="F:symporter activity"/>
    <property type="evidence" value="ECO:0007669"/>
    <property type="project" value="UniProtKB-KW"/>
</dbReference>
<feature type="transmembrane region" description="Helical" evidence="7">
    <location>
        <begin position="166"/>
        <end position="183"/>
    </location>
</feature>
<keyword evidence="4 7" id="KW-1133">Transmembrane helix</keyword>
<dbReference type="NCBIfam" id="NF037979">
    <property type="entry name" value="Na_transp"/>
    <property type="match status" value="1"/>
</dbReference>
<evidence type="ECO:0000256" key="7">
    <source>
        <dbReference type="SAM" id="Phobius"/>
    </source>
</evidence>
<dbReference type="PANTHER" id="PTHR42948:SF1">
    <property type="entry name" value="TRANSPORTER"/>
    <property type="match status" value="1"/>
</dbReference>
<dbReference type="RefSeq" id="WP_124925749.1">
    <property type="nucleotide sequence ID" value="NZ_BMOH01000006.1"/>
</dbReference>
<keyword evidence="9" id="KW-1185">Reference proteome</keyword>
<dbReference type="CDD" id="cd10336">
    <property type="entry name" value="SLC6sbd_Tyt1-Like"/>
    <property type="match status" value="1"/>
</dbReference>
<evidence type="ECO:0000256" key="4">
    <source>
        <dbReference type="ARBA" id="ARBA00022989"/>
    </source>
</evidence>
<organism evidence="8 9">
    <name type="scientific">Amphritea balenae</name>
    <dbReference type="NCBI Taxonomy" id="452629"/>
    <lineage>
        <taxon>Bacteria</taxon>
        <taxon>Pseudomonadati</taxon>
        <taxon>Pseudomonadota</taxon>
        <taxon>Gammaproteobacteria</taxon>
        <taxon>Oceanospirillales</taxon>
        <taxon>Oceanospirillaceae</taxon>
        <taxon>Amphritea</taxon>
    </lineage>
</organism>
<evidence type="ECO:0000313" key="9">
    <source>
        <dbReference type="Proteomes" id="UP000267535"/>
    </source>
</evidence>
<sequence length="470" mass="49998">MSDLTGAITAPADGSSAVVTGKKRLQWSSRMAFILAAAGSAVGLGNIWKFPYITGENGGGAFVLVYLACILLIGIPVMMAEIMIGRRAQKNPAEAMESLALEAKANRLWKSVGWMGVICGFLILSFYTVIAGWAVSYVFTAGSGAFVDITPDQAGAMFGGMLADPIRLLSWSTLVVIVTMYIVGRGVNAGLEKAVNFLMPGLLVLILIMVGYAMSTGHFIEGVEFLFAPDFSKLSTESVLVALGHAFFTLSLASGAIMTYGSYLPKNTSIVKTSMAVGIVDTAVALLAGMAIFPIVFAYGLEPGAGPGLIFVTLPIAFGQMPFGTLFGVLFFLMLSIAAITSAISLIEPAVSWLTEKRQFSRLKACVTSGLGLWILGLGTVLSFNVWENHKLFGKTFFDLMDFLTANLMMPLGGLCVAIFAAWVIKSKVAEEELGLGKGLLFKAWQFAMRYLTPIGIVIVFLNALGVISL</sequence>
<dbReference type="Proteomes" id="UP000267535">
    <property type="component" value="Unassembled WGS sequence"/>
</dbReference>
<evidence type="ECO:0000256" key="1">
    <source>
        <dbReference type="ARBA" id="ARBA00004141"/>
    </source>
</evidence>
<feature type="transmembrane region" description="Helical" evidence="7">
    <location>
        <begin position="407"/>
        <end position="426"/>
    </location>
</feature>
<keyword evidence="6" id="KW-0769">Symport</keyword>
<dbReference type="Pfam" id="PF00209">
    <property type="entry name" value="SNF"/>
    <property type="match status" value="2"/>
</dbReference>
<feature type="transmembrane region" description="Helical" evidence="7">
    <location>
        <begin position="321"/>
        <end position="344"/>
    </location>
</feature>
<feature type="transmembrane region" description="Helical" evidence="7">
    <location>
        <begin position="112"/>
        <end position="135"/>
    </location>
</feature>
<feature type="transmembrane region" description="Helical" evidence="7">
    <location>
        <begin position="275"/>
        <end position="301"/>
    </location>
</feature>
<dbReference type="PANTHER" id="PTHR42948">
    <property type="entry name" value="TRANSPORTER"/>
    <property type="match status" value="1"/>
</dbReference>
<dbReference type="PROSITE" id="PS00610">
    <property type="entry name" value="NA_NEUROTRAN_SYMP_1"/>
    <property type="match status" value="1"/>
</dbReference>
<keyword evidence="2 6" id="KW-0813">Transport</keyword>
<keyword evidence="3 6" id="KW-0812">Transmembrane</keyword>
<reference evidence="8 9" key="1">
    <citation type="submission" date="2018-11" db="EMBL/GenBank/DDBJ databases">
        <title>The draft genome sequence of Amphritea balenae JAMM 1525T.</title>
        <authorList>
            <person name="Fang Z."/>
            <person name="Zhang Y."/>
            <person name="Han X."/>
        </authorList>
    </citation>
    <scope>NUCLEOTIDE SEQUENCE [LARGE SCALE GENOMIC DNA]</scope>
    <source>
        <strain evidence="8 9">JAMM 1525</strain>
    </source>
</reference>
<evidence type="ECO:0000313" key="8">
    <source>
        <dbReference type="EMBL" id="RRC99559.1"/>
    </source>
</evidence>
<dbReference type="PRINTS" id="PR00176">
    <property type="entry name" value="NANEUSMPORT"/>
</dbReference>
<dbReference type="SUPFAM" id="SSF161070">
    <property type="entry name" value="SNF-like"/>
    <property type="match status" value="1"/>
</dbReference>
<dbReference type="GO" id="GO:0016020">
    <property type="term" value="C:membrane"/>
    <property type="evidence" value="ECO:0007669"/>
    <property type="project" value="UniProtKB-SubCell"/>
</dbReference>
<feature type="transmembrane region" description="Helical" evidence="7">
    <location>
        <begin position="365"/>
        <end position="387"/>
    </location>
</feature>
<evidence type="ECO:0000256" key="6">
    <source>
        <dbReference type="RuleBase" id="RU003732"/>
    </source>
</evidence>
<feature type="transmembrane region" description="Helical" evidence="7">
    <location>
        <begin position="447"/>
        <end position="468"/>
    </location>
</feature>
<dbReference type="InterPro" id="IPR000175">
    <property type="entry name" value="Na/ntran_symport"/>
</dbReference>
<comment type="caution">
    <text evidence="8">The sequence shown here is derived from an EMBL/GenBank/DDBJ whole genome shotgun (WGS) entry which is preliminary data.</text>
</comment>
<protein>
    <recommendedName>
        <fullName evidence="6">Transporter</fullName>
    </recommendedName>
</protein>
<dbReference type="PROSITE" id="PS50267">
    <property type="entry name" value="NA_NEUROTRAN_SYMP_3"/>
    <property type="match status" value="1"/>
</dbReference>
<comment type="subcellular location">
    <subcellularLocation>
        <location evidence="1">Membrane</location>
        <topology evidence="1">Multi-pass membrane protein</topology>
    </subcellularLocation>
</comment>
<name>A0A3P1SR63_9GAMM</name>
<evidence type="ECO:0000256" key="2">
    <source>
        <dbReference type="ARBA" id="ARBA00022448"/>
    </source>
</evidence>
<dbReference type="InterPro" id="IPR047218">
    <property type="entry name" value="YocR/YhdH-like"/>
</dbReference>
<gene>
    <name evidence="8" type="ORF">EHS89_08620</name>
</gene>
<dbReference type="InterPro" id="IPR037272">
    <property type="entry name" value="SNS_sf"/>
</dbReference>
<feature type="transmembrane region" description="Helical" evidence="7">
    <location>
        <begin position="31"/>
        <end position="48"/>
    </location>
</feature>
<evidence type="ECO:0000256" key="5">
    <source>
        <dbReference type="ARBA" id="ARBA00023136"/>
    </source>
</evidence>
<proteinExistence type="inferred from homology"/>
<feature type="transmembrane region" description="Helical" evidence="7">
    <location>
        <begin position="240"/>
        <end position="263"/>
    </location>
</feature>
<comment type="similarity">
    <text evidence="6">Belongs to the sodium:neurotransmitter symporter (SNF) (TC 2.A.22) family.</text>
</comment>
<dbReference type="AlphaFoldDB" id="A0A3P1SR63"/>
<accession>A0A3P1SR63</accession>
<dbReference type="EMBL" id="RQXV01000004">
    <property type="protein sequence ID" value="RRC99559.1"/>
    <property type="molecule type" value="Genomic_DNA"/>
</dbReference>
<evidence type="ECO:0000256" key="3">
    <source>
        <dbReference type="ARBA" id="ARBA00022692"/>
    </source>
</evidence>
<dbReference type="OrthoDB" id="9762833at2"/>
<feature type="transmembrane region" description="Helical" evidence="7">
    <location>
        <begin position="195"/>
        <end position="220"/>
    </location>
</feature>
<keyword evidence="5 7" id="KW-0472">Membrane</keyword>
<feature type="transmembrane region" description="Helical" evidence="7">
    <location>
        <begin position="60"/>
        <end position="80"/>
    </location>
</feature>